<gene>
    <name evidence="2" type="ORF">SHM7688_02712</name>
</gene>
<dbReference type="OrthoDB" id="8338483at2"/>
<keyword evidence="3" id="KW-1185">Reference proteome</keyword>
<evidence type="ECO:0000259" key="1">
    <source>
        <dbReference type="Pfam" id="PF14243"/>
    </source>
</evidence>
<dbReference type="Pfam" id="PF14243">
    <property type="entry name" value="R2K_3"/>
    <property type="match status" value="1"/>
</dbReference>
<dbReference type="Proteomes" id="UP000054823">
    <property type="component" value="Unassembled WGS sequence"/>
</dbReference>
<organism evidence="2 3">
    <name type="scientific">Shimia marina</name>
    <dbReference type="NCBI Taxonomy" id="321267"/>
    <lineage>
        <taxon>Bacteria</taxon>
        <taxon>Pseudomonadati</taxon>
        <taxon>Pseudomonadota</taxon>
        <taxon>Alphaproteobacteria</taxon>
        <taxon>Rhodobacterales</taxon>
        <taxon>Roseobacteraceae</taxon>
    </lineage>
</organism>
<dbReference type="EMBL" id="CYPW01000027">
    <property type="protein sequence ID" value="CUH53259.1"/>
    <property type="molecule type" value="Genomic_DNA"/>
</dbReference>
<dbReference type="RefSeq" id="WP_058240432.1">
    <property type="nucleotide sequence ID" value="NZ_CYPW01000027.1"/>
</dbReference>
<protein>
    <recommendedName>
        <fullName evidence="1">ATP-grasp domain-containing protein</fullName>
    </recommendedName>
</protein>
<dbReference type="AlphaFoldDB" id="A0A0P1ESV0"/>
<evidence type="ECO:0000313" key="2">
    <source>
        <dbReference type="EMBL" id="CUH53259.1"/>
    </source>
</evidence>
<sequence length="262" mass="29288">MQWIIQDFEDTRKLGQILAELGRDVSWHKVVPFVGELTPEPVIRNPKSVLLFGAYSLWKYADSHDLFPGVFRIAPFLYEDVWRPYLLNGSEALVMPLSDCVERLAPSECMWFLRPVEDSKEVPGRVLPAAEIVALAQRVTQLSLEELPIGSLRPDTEIMLSAPQAIEAEWRLWIVAGQVVSYSRYKQAGKVAYVQDIPLDALAFAQKMVALNPDYSAAYVMDICQTADGFCIIETNCINAAGFYAADIKAIVAALEARFDQG</sequence>
<reference evidence="2 3" key="1">
    <citation type="submission" date="2015-09" db="EMBL/GenBank/DDBJ databases">
        <authorList>
            <consortium name="Swine Surveillance"/>
        </authorList>
    </citation>
    <scope>NUCLEOTIDE SEQUENCE [LARGE SCALE GENOMIC DNA]</scope>
    <source>
        <strain evidence="2 3">CECT 7688</strain>
    </source>
</reference>
<evidence type="ECO:0000313" key="3">
    <source>
        <dbReference type="Proteomes" id="UP000054823"/>
    </source>
</evidence>
<proteinExistence type="predicted"/>
<name>A0A0P1ESV0_9RHOB</name>
<dbReference type="InterPro" id="IPR025643">
    <property type="entry name" value="R2K_3"/>
</dbReference>
<accession>A0A0P1ESV0</accession>
<feature type="domain" description="ATP-grasp" evidence="1">
    <location>
        <begin position="103"/>
        <end position="255"/>
    </location>
</feature>